<dbReference type="Proteomes" id="UP001057452">
    <property type="component" value="Chromosome 4"/>
</dbReference>
<comment type="caution">
    <text evidence="1">The sequence shown here is derived from an EMBL/GenBank/DDBJ whole genome shotgun (WGS) entry which is preliminary data.</text>
</comment>
<organism evidence="1 2">
    <name type="scientific">Chaenocephalus aceratus</name>
    <name type="common">Blackfin icefish</name>
    <name type="synonym">Chaenichthys aceratus</name>
    <dbReference type="NCBI Taxonomy" id="36190"/>
    <lineage>
        <taxon>Eukaryota</taxon>
        <taxon>Metazoa</taxon>
        <taxon>Chordata</taxon>
        <taxon>Craniata</taxon>
        <taxon>Vertebrata</taxon>
        <taxon>Euteleostomi</taxon>
        <taxon>Actinopterygii</taxon>
        <taxon>Neopterygii</taxon>
        <taxon>Teleostei</taxon>
        <taxon>Neoteleostei</taxon>
        <taxon>Acanthomorphata</taxon>
        <taxon>Eupercaria</taxon>
        <taxon>Perciformes</taxon>
        <taxon>Notothenioidei</taxon>
        <taxon>Channichthyidae</taxon>
        <taxon>Chaenocephalus</taxon>
    </lineage>
</organism>
<evidence type="ECO:0000313" key="2">
    <source>
        <dbReference type="Proteomes" id="UP001057452"/>
    </source>
</evidence>
<dbReference type="EMBL" id="CM043788">
    <property type="protein sequence ID" value="KAI4828201.1"/>
    <property type="molecule type" value="Genomic_DNA"/>
</dbReference>
<keyword evidence="2" id="KW-1185">Reference proteome</keyword>
<gene>
    <name evidence="1" type="ORF">KUCAC02_022311</name>
</gene>
<proteinExistence type="predicted"/>
<accession>A0ACB9XMZ3</accession>
<reference evidence="1" key="1">
    <citation type="submission" date="2022-05" db="EMBL/GenBank/DDBJ databases">
        <title>Chromosome-level genome of Chaenocephalus aceratus.</title>
        <authorList>
            <person name="Park H."/>
        </authorList>
    </citation>
    <scope>NUCLEOTIDE SEQUENCE</scope>
    <source>
        <strain evidence="1">KU_202001</strain>
    </source>
</reference>
<protein>
    <submittedName>
        <fullName evidence="1">Uncharacterized protein</fullName>
    </submittedName>
</protein>
<evidence type="ECO:0000313" key="1">
    <source>
        <dbReference type="EMBL" id="KAI4828201.1"/>
    </source>
</evidence>
<name>A0ACB9XMZ3_CHAAC</name>
<sequence>MFSFVTSTFFLTTDVTFAILPTVCCTALQTGFVALVQHIIYLRNKIHSGPVCGGNGATRKRNRRRRKRRNSGRCFGNRLGFGPWMYRFG</sequence>